<gene>
    <name evidence="2" type="ORF">UT19_C0010G0024</name>
</gene>
<keyword evidence="2" id="KW-0808">Transferase</keyword>
<dbReference type="PANTHER" id="PTHR43861">
    <property type="entry name" value="TRANS-ACONITATE 2-METHYLTRANSFERASE-RELATED"/>
    <property type="match status" value="1"/>
</dbReference>
<reference evidence="2 3" key="1">
    <citation type="journal article" date="2015" name="Nature">
        <title>rRNA introns, odd ribosomes, and small enigmatic genomes across a large radiation of phyla.</title>
        <authorList>
            <person name="Brown C.T."/>
            <person name="Hug L.A."/>
            <person name="Thomas B.C."/>
            <person name="Sharon I."/>
            <person name="Castelle C.J."/>
            <person name="Singh A."/>
            <person name="Wilkins M.J."/>
            <person name="Williams K.H."/>
            <person name="Banfield J.F."/>
        </authorList>
    </citation>
    <scope>NUCLEOTIDE SEQUENCE [LARGE SCALE GENOMIC DNA]</scope>
</reference>
<keyword evidence="2" id="KW-0489">Methyltransferase</keyword>
<comment type="caution">
    <text evidence="2">The sequence shown here is derived from an EMBL/GenBank/DDBJ whole genome shotgun (WGS) entry which is preliminary data.</text>
</comment>
<protein>
    <submittedName>
        <fullName evidence="2">2-polyprenyl-3-methyl-5-hydroxy-6-metoxy-1, 4-benzoquinol methylase</fullName>
    </submittedName>
</protein>
<dbReference type="InterPro" id="IPR029063">
    <property type="entry name" value="SAM-dependent_MTases_sf"/>
</dbReference>
<feature type="domain" description="Methyltransferase" evidence="1">
    <location>
        <begin position="40"/>
        <end position="150"/>
    </location>
</feature>
<proteinExistence type="predicted"/>
<dbReference type="InterPro" id="IPR025714">
    <property type="entry name" value="Methyltranfer_dom"/>
</dbReference>
<evidence type="ECO:0000313" key="2">
    <source>
        <dbReference type="EMBL" id="KKQ93580.1"/>
    </source>
</evidence>
<dbReference type="GO" id="GO:0032259">
    <property type="term" value="P:methylation"/>
    <property type="evidence" value="ECO:0007669"/>
    <property type="project" value="UniProtKB-KW"/>
</dbReference>
<dbReference type="SUPFAM" id="SSF53335">
    <property type="entry name" value="S-adenosyl-L-methionine-dependent methyltransferases"/>
    <property type="match status" value="1"/>
</dbReference>
<evidence type="ECO:0000313" key="3">
    <source>
        <dbReference type="Proteomes" id="UP000034932"/>
    </source>
</evidence>
<dbReference type="Proteomes" id="UP000034932">
    <property type="component" value="Unassembled WGS sequence"/>
</dbReference>
<accession>A0A0G0LZW2</accession>
<name>A0A0G0LZW2_9BACT</name>
<evidence type="ECO:0000259" key="1">
    <source>
        <dbReference type="Pfam" id="PF13847"/>
    </source>
</evidence>
<dbReference type="EMBL" id="LBVW01000010">
    <property type="protein sequence ID" value="KKQ93580.1"/>
    <property type="molecule type" value="Genomic_DNA"/>
</dbReference>
<dbReference type="Gene3D" id="3.40.50.150">
    <property type="entry name" value="Vaccinia Virus protein VP39"/>
    <property type="match status" value="1"/>
</dbReference>
<dbReference type="STRING" id="1618573.UT19_C0010G0024"/>
<dbReference type="AlphaFoldDB" id="A0A0G0LZW2"/>
<sequence>MKKLYERYHSKRKSQKRLIDENDFTYRSLIHFIKKYVQVNDKVLDIGCGVGTIDFYLAKRGCNIIGLDISKQAISVAKSDSKNFGLNHKIKFFVQNFPNTNIKEKFEVIICSEVLEHLPQDKLAIRKIRNLLVKNGVVIASSPSENAPLYKVGILNNFDSSVGHLRRYTEKSFRNLFEYAGFNILETNKTEGVIRNFLFTNQLGGFLLRILNKWPISNVVTVLDNLTIRLLGESNIYLVAEKK</sequence>
<dbReference type="CDD" id="cd02440">
    <property type="entry name" value="AdoMet_MTases"/>
    <property type="match status" value="1"/>
</dbReference>
<organism evidence="2 3">
    <name type="scientific">Candidatus Woesebacteria bacterium GW2011_GWB1_39_10b</name>
    <dbReference type="NCBI Taxonomy" id="1618573"/>
    <lineage>
        <taxon>Bacteria</taxon>
        <taxon>Candidatus Woeseibacteriota</taxon>
    </lineage>
</organism>
<dbReference type="GO" id="GO:0008168">
    <property type="term" value="F:methyltransferase activity"/>
    <property type="evidence" value="ECO:0007669"/>
    <property type="project" value="UniProtKB-KW"/>
</dbReference>
<dbReference type="Pfam" id="PF13847">
    <property type="entry name" value="Methyltransf_31"/>
    <property type="match status" value="1"/>
</dbReference>